<dbReference type="InterPro" id="IPR036568">
    <property type="entry name" value="GGCT-like_sf"/>
</dbReference>
<accession>A0A916TQR6</accession>
<dbReference type="CDD" id="cd06661">
    <property type="entry name" value="GGCT_like"/>
    <property type="match status" value="1"/>
</dbReference>
<evidence type="ECO:0000313" key="2">
    <source>
        <dbReference type="EMBL" id="GGB93055.1"/>
    </source>
</evidence>
<sequence>MPRMCLFAYGTLQPEASTRMGRWIERRLVSVEPASVPGRIFAVRGGDGWFPVLVAGKAPQRVRGSLCAVDLRTGERALLDRYEGGEYRRVALRALTDRGARQVVQIYRWRIPLPAGARAIPSGDFLAWLRDERLSAFSSLRNGA</sequence>
<proteinExistence type="predicted"/>
<feature type="domain" description="Gamma-glutamylcyclotransferase AIG2-like" evidence="1">
    <location>
        <begin position="6"/>
        <end position="126"/>
    </location>
</feature>
<evidence type="ECO:0000259" key="1">
    <source>
        <dbReference type="Pfam" id="PF06094"/>
    </source>
</evidence>
<dbReference type="InterPro" id="IPR009288">
    <property type="entry name" value="AIG2-like_dom"/>
</dbReference>
<protein>
    <recommendedName>
        <fullName evidence="1">Gamma-glutamylcyclotransferase AIG2-like domain-containing protein</fullName>
    </recommendedName>
</protein>
<dbReference type="Pfam" id="PF06094">
    <property type="entry name" value="GGACT"/>
    <property type="match status" value="1"/>
</dbReference>
<dbReference type="AlphaFoldDB" id="A0A916TQR6"/>
<keyword evidence="3" id="KW-1185">Reference proteome</keyword>
<evidence type="ECO:0000313" key="3">
    <source>
        <dbReference type="Proteomes" id="UP000608154"/>
    </source>
</evidence>
<reference evidence="2" key="2">
    <citation type="submission" date="2020-09" db="EMBL/GenBank/DDBJ databases">
        <authorList>
            <person name="Sun Q."/>
            <person name="Zhou Y."/>
        </authorList>
    </citation>
    <scope>NUCLEOTIDE SEQUENCE</scope>
    <source>
        <strain evidence="2">CGMCC 1.15095</strain>
    </source>
</reference>
<name>A0A916TQR6_9SPHN</name>
<organism evidence="2 3">
    <name type="scientific">Novosphingobium endophyticum</name>
    <dbReference type="NCBI Taxonomy" id="1955250"/>
    <lineage>
        <taxon>Bacteria</taxon>
        <taxon>Pseudomonadati</taxon>
        <taxon>Pseudomonadota</taxon>
        <taxon>Alphaproteobacteria</taxon>
        <taxon>Sphingomonadales</taxon>
        <taxon>Sphingomonadaceae</taxon>
        <taxon>Novosphingobium</taxon>
    </lineage>
</organism>
<comment type="caution">
    <text evidence="2">The sequence shown here is derived from an EMBL/GenBank/DDBJ whole genome shotgun (WGS) entry which is preliminary data.</text>
</comment>
<dbReference type="Gene3D" id="3.10.490.10">
    <property type="entry name" value="Gamma-glutamyl cyclotransferase-like"/>
    <property type="match status" value="1"/>
</dbReference>
<dbReference type="InterPro" id="IPR013024">
    <property type="entry name" value="GGCT-like"/>
</dbReference>
<dbReference type="SUPFAM" id="SSF110857">
    <property type="entry name" value="Gamma-glutamyl cyclotransferase-like"/>
    <property type="match status" value="1"/>
</dbReference>
<dbReference type="EMBL" id="BMHK01000004">
    <property type="protein sequence ID" value="GGB93055.1"/>
    <property type="molecule type" value="Genomic_DNA"/>
</dbReference>
<reference evidence="2" key="1">
    <citation type="journal article" date="2014" name="Int. J. Syst. Evol. Microbiol.">
        <title>Complete genome sequence of Corynebacterium casei LMG S-19264T (=DSM 44701T), isolated from a smear-ripened cheese.</title>
        <authorList>
            <consortium name="US DOE Joint Genome Institute (JGI-PGF)"/>
            <person name="Walter F."/>
            <person name="Albersmeier A."/>
            <person name="Kalinowski J."/>
            <person name="Ruckert C."/>
        </authorList>
    </citation>
    <scope>NUCLEOTIDE SEQUENCE</scope>
    <source>
        <strain evidence="2">CGMCC 1.15095</strain>
    </source>
</reference>
<gene>
    <name evidence="2" type="ORF">GCM10011494_09340</name>
</gene>
<dbReference type="Proteomes" id="UP000608154">
    <property type="component" value="Unassembled WGS sequence"/>
</dbReference>